<evidence type="ECO:0000313" key="2">
    <source>
        <dbReference type="EMBL" id="RKS71181.1"/>
    </source>
</evidence>
<reference evidence="2 3" key="1">
    <citation type="submission" date="2018-10" db="EMBL/GenBank/DDBJ databases">
        <title>Genomic Encyclopedia of Archaeal and Bacterial Type Strains, Phase II (KMG-II): from individual species to whole genera.</title>
        <authorList>
            <person name="Goeker M."/>
        </authorList>
    </citation>
    <scope>NUCLEOTIDE SEQUENCE [LARGE SCALE GENOMIC DNA]</scope>
    <source>
        <strain evidence="2 3">DSM 43383</strain>
    </source>
</reference>
<dbReference type="RefSeq" id="WP_281273917.1">
    <property type="nucleotide sequence ID" value="NZ_RBWU01000006.1"/>
</dbReference>
<keyword evidence="3" id="KW-1185">Reference proteome</keyword>
<dbReference type="InterPro" id="IPR007278">
    <property type="entry name" value="DUF397"/>
</dbReference>
<protein>
    <submittedName>
        <fullName evidence="2">Uncharacterized protein DUF397</fullName>
    </submittedName>
</protein>
<dbReference type="Proteomes" id="UP000274601">
    <property type="component" value="Unassembled WGS sequence"/>
</dbReference>
<evidence type="ECO:0000313" key="3">
    <source>
        <dbReference type="Proteomes" id="UP000274601"/>
    </source>
</evidence>
<evidence type="ECO:0000259" key="1">
    <source>
        <dbReference type="Pfam" id="PF04149"/>
    </source>
</evidence>
<accession>A0A495QHG5</accession>
<dbReference type="EMBL" id="RBWU01000006">
    <property type="protein sequence ID" value="RKS71181.1"/>
    <property type="molecule type" value="Genomic_DNA"/>
</dbReference>
<dbReference type="Pfam" id="PF04149">
    <property type="entry name" value="DUF397"/>
    <property type="match status" value="1"/>
</dbReference>
<organism evidence="2 3">
    <name type="scientific">Actinomadura pelletieri DSM 43383</name>
    <dbReference type="NCBI Taxonomy" id="1120940"/>
    <lineage>
        <taxon>Bacteria</taxon>
        <taxon>Bacillati</taxon>
        <taxon>Actinomycetota</taxon>
        <taxon>Actinomycetes</taxon>
        <taxon>Streptosporangiales</taxon>
        <taxon>Thermomonosporaceae</taxon>
        <taxon>Actinomadura</taxon>
    </lineage>
</organism>
<feature type="domain" description="DUF397" evidence="1">
    <location>
        <begin position="2"/>
        <end position="54"/>
    </location>
</feature>
<name>A0A495QHG5_9ACTN</name>
<proteinExistence type="predicted"/>
<gene>
    <name evidence="2" type="ORF">BZB76_5667</name>
</gene>
<sequence>MNWRKSARSGANGENCVELARFPSVIGARDSKDPNGPFHAFSVVTVAALFEEIRHGRYDLT</sequence>
<comment type="caution">
    <text evidence="2">The sequence shown here is derived from an EMBL/GenBank/DDBJ whole genome shotgun (WGS) entry which is preliminary data.</text>
</comment>
<dbReference type="AlphaFoldDB" id="A0A495QHG5"/>